<accession>A0A1Y2H6X3</accession>
<keyword evidence="4" id="KW-1185">Reference proteome</keyword>
<feature type="coiled-coil region" evidence="1">
    <location>
        <begin position="64"/>
        <end position="119"/>
    </location>
</feature>
<dbReference type="AlphaFoldDB" id="A0A1Y2H6X3"/>
<evidence type="ECO:0000313" key="3">
    <source>
        <dbReference type="EMBL" id="ORZ29453.1"/>
    </source>
</evidence>
<proteinExistence type="predicted"/>
<reference evidence="3 4" key="1">
    <citation type="submission" date="2016-07" db="EMBL/GenBank/DDBJ databases">
        <title>Pervasive Adenine N6-methylation of Active Genes in Fungi.</title>
        <authorList>
            <consortium name="DOE Joint Genome Institute"/>
            <person name="Mondo S.J."/>
            <person name="Dannebaum R.O."/>
            <person name="Kuo R.C."/>
            <person name="Labutti K."/>
            <person name="Haridas S."/>
            <person name="Kuo A."/>
            <person name="Salamov A."/>
            <person name="Ahrendt S.R."/>
            <person name="Lipzen A."/>
            <person name="Sullivan W."/>
            <person name="Andreopoulos W.B."/>
            <person name="Clum A."/>
            <person name="Lindquist E."/>
            <person name="Daum C."/>
            <person name="Ramamoorthy G.K."/>
            <person name="Gryganskyi A."/>
            <person name="Culley D."/>
            <person name="Magnuson J.K."/>
            <person name="James T.Y."/>
            <person name="O'Malley M.A."/>
            <person name="Stajich J.E."/>
            <person name="Spatafora J.W."/>
            <person name="Visel A."/>
            <person name="Grigoriev I.V."/>
        </authorList>
    </citation>
    <scope>NUCLEOTIDE SEQUENCE [LARGE SCALE GENOMIC DNA]</scope>
    <source>
        <strain evidence="3 4">PL171</strain>
    </source>
</reference>
<evidence type="ECO:0000256" key="1">
    <source>
        <dbReference type="SAM" id="Coils"/>
    </source>
</evidence>
<protein>
    <submittedName>
        <fullName evidence="3">Uncharacterized protein</fullName>
    </submittedName>
</protein>
<dbReference type="EMBL" id="MCFL01000189">
    <property type="protein sequence ID" value="ORZ29453.1"/>
    <property type="molecule type" value="Genomic_DNA"/>
</dbReference>
<feature type="region of interest" description="Disordered" evidence="2">
    <location>
        <begin position="135"/>
        <end position="159"/>
    </location>
</feature>
<dbReference type="Proteomes" id="UP000193411">
    <property type="component" value="Unassembled WGS sequence"/>
</dbReference>
<comment type="caution">
    <text evidence="3">The sequence shown here is derived from an EMBL/GenBank/DDBJ whole genome shotgun (WGS) entry which is preliminary data.</text>
</comment>
<name>A0A1Y2H6X3_9FUNG</name>
<evidence type="ECO:0000313" key="4">
    <source>
        <dbReference type="Proteomes" id="UP000193411"/>
    </source>
</evidence>
<gene>
    <name evidence="3" type="ORF">BCR44DRAFT_236934</name>
</gene>
<feature type="compositionally biased region" description="Low complexity" evidence="2">
    <location>
        <begin position="135"/>
        <end position="153"/>
    </location>
</feature>
<sequence length="253" mass="26584">MAQLNADWPRFIALVAKTPTPADTANQEGAAAFTAALTASGVANAADFSARAIAVLIQSENQFKTNAAAAQQEAQQEIGQLRQQVAALDLSLSQTRARLDRAQDDLSTINADLRDTNKNYQALLAQSVQTAAVAASTQAQGPTTTLPPTTAKPPTEKQSDFATKSLEKLPSFGESPVSIAASLRQHKALHEYIVDMPEYFKILSHARKPSGVLPGTHALNGMVLRWVPVCQGELGDGSGHAPGLESGSSSAGQ</sequence>
<keyword evidence="1" id="KW-0175">Coiled coil</keyword>
<organism evidence="3 4">
    <name type="scientific">Catenaria anguillulae PL171</name>
    <dbReference type="NCBI Taxonomy" id="765915"/>
    <lineage>
        <taxon>Eukaryota</taxon>
        <taxon>Fungi</taxon>
        <taxon>Fungi incertae sedis</taxon>
        <taxon>Blastocladiomycota</taxon>
        <taxon>Blastocladiomycetes</taxon>
        <taxon>Blastocladiales</taxon>
        <taxon>Catenariaceae</taxon>
        <taxon>Catenaria</taxon>
    </lineage>
</organism>
<evidence type="ECO:0000256" key="2">
    <source>
        <dbReference type="SAM" id="MobiDB-lite"/>
    </source>
</evidence>